<dbReference type="EMBL" id="BMUU01000017">
    <property type="protein sequence ID" value="GGY64772.1"/>
    <property type="molecule type" value="Genomic_DNA"/>
</dbReference>
<protein>
    <submittedName>
        <fullName evidence="1">Uncharacterized protein</fullName>
    </submittedName>
</protein>
<proteinExistence type="predicted"/>
<dbReference type="Proteomes" id="UP000600946">
    <property type="component" value="Unassembled WGS sequence"/>
</dbReference>
<reference evidence="2" key="1">
    <citation type="journal article" date="2019" name="Int. J. Syst. Evol. Microbiol.">
        <title>The Global Catalogue of Microorganisms (GCM) 10K type strain sequencing project: providing services to taxonomists for standard genome sequencing and annotation.</title>
        <authorList>
            <consortium name="The Broad Institute Genomics Platform"/>
            <consortium name="The Broad Institute Genome Sequencing Center for Infectious Disease"/>
            <person name="Wu L."/>
            <person name="Ma J."/>
        </authorList>
    </citation>
    <scope>NUCLEOTIDE SEQUENCE [LARGE SCALE GENOMIC DNA]</scope>
    <source>
        <strain evidence="2">JCM 4594</strain>
    </source>
</reference>
<sequence>MTGPAVRLWGPQHALLPGGFGSHVGAVGPVKRACVSRGYLMSTTSGEALPKTPKLPLLTGQDDRKLSTARSGRHRAAADEGGTDMVKHYLKYALSTLTAAMFAHMA</sequence>
<evidence type="ECO:0000313" key="2">
    <source>
        <dbReference type="Proteomes" id="UP000600946"/>
    </source>
</evidence>
<gene>
    <name evidence="1" type="ORF">GCM10010326_69410</name>
</gene>
<evidence type="ECO:0000313" key="1">
    <source>
        <dbReference type="EMBL" id="GGY64772.1"/>
    </source>
</evidence>
<name>A0ABQ3AQL7_9ACTN</name>
<organism evidence="1 2">
    <name type="scientific">Streptomyces xanthochromogenes</name>
    <dbReference type="NCBI Taxonomy" id="67384"/>
    <lineage>
        <taxon>Bacteria</taxon>
        <taxon>Bacillati</taxon>
        <taxon>Actinomycetota</taxon>
        <taxon>Actinomycetes</taxon>
        <taxon>Kitasatosporales</taxon>
        <taxon>Streptomycetaceae</taxon>
        <taxon>Streptomyces</taxon>
    </lineage>
</organism>
<accession>A0ABQ3AQL7</accession>
<comment type="caution">
    <text evidence="1">The sequence shown here is derived from an EMBL/GenBank/DDBJ whole genome shotgun (WGS) entry which is preliminary data.</text>
</comment>
<keyword evidence="2" id="KW-1185">Reference proteome</keyword>